<comment type="caution">
    <text evidence="1">The sequence shown here is derived from an EMBL/GenBank/DDBJ whole genome shotgun (WGS) entry which is preliminary data.</text>
</comment>
<dbReference type="EMBL" id="NISK01000001">
    <property type="protein sequence ID" value="OWQ99839.1"/>
    <property type="molecule type" value="Genomic_DNA"/>
</dbReference>
<gene>
    <name evidence="1" type="ORF">CDQ92_04430</name>
</gene>
<reference evidence="1 2" key="1">
    <citation type="journal article" date="2010" name="Int. J. Syst. Evol. Microbiol.">
        <title>Sphingopyxis bauzanensis sp. nov., a psychrophilic bacterium isolated from soil.</title>
        <authorList>
            <person name="Zhang D.C."/>
            <person name="Liu H.C."/>
            <person name="Xin Y.H."/>
            <person name="Zhou Y.G."/>
            <person name="Schinner F."/>
            <person name="Margesin R."/>
        </authorList>
    </citation>
    <scope>NUCLEOTIDE SEQUENCE [LARGE SCALE GENOMIC DNA]</scope>
    <source>
        <strain evidence="1 2">DSM 22271</strain>
    </source>
</reference>
<sequence>MLSISSPGHVVRVDKAKYDAMKAALHAVVPQQAPGLTVAEVKTGVLPRLPDDLFPGGAKAGWWLKGVQLDLEARGVIARENVKPLRLHRI</sequence>
<evidence type="ECO:0000313" key="2">
    <source>
        <dbReference type="Proteomes" id="UP000197361"/>
    </source>
</evidence>
<protein>
    <submittedName>
        <fullName evidence="1">Uncharacterized protein</fullName>
    </submittedName>
</protein>
<dbReference type="Pfam" id="PF22278">
    <property type="entry name" value="DUF6958"/>
    <property type="match status" value="1"/>
</dbReference>
<organism evidence="1 2">
    <name type="scientific">Sphingopyxis bauzanensis</name>
    <dbReference type="NCBI Taxonomy" id="651663"/>
    <lineage>
        <taxon>Bacteria</taxon>
        <taxon>Pseudomonadati</taxon>
        <taxon>Pseudomonadota</taxon>
        <taxon>Alphaproteobacteria</taxon>
        <taxon>Sphingomonadales</taxon>
        <taxon>Sphingomonadaceae</taxon>
        <taxon>Sphingopyxis</taxon>
    </lineage>
</organism>
<dbReference type="OrthoDB" id="7856862at2"/>
<proteinExistence type="predicted"/>
<evidence type="ECO:0000313" key="1">
    <source>
        <dbReference type="EMBL" id="OWQ99839.1"/>
    </source>
</evidence>
<dbReference type="AlphaFoldDB" id="A0A246K2V2"/>
<dbReference type="Proteomes" id="UP000197361">
    <property type="component" value="Unassembled WGS sequence"/>
</dbReference>
<accession>A0A246K2V2</accession>
<name>A0A246K2V2_9SPHN</name>
<dbReference type="InterPro" id="IPR054233">
    <property type="entry name" value="DUF6958"/>
</dbReference>
<keyword evidence="2" id="KW-1185">Reference proteome</keyword>